<reference evidence="1 2" key="1">
    <citation type="submission" date="2023-04" db="EMBL/GenBank/DDBJ databases">
        <title>Halomonas strains isolated from rhizosphere soil.</title>
        <authorList>
            <person name="Xu L."/>
            <person name="Sun J.-Q."/>
        </authorList>
    </citation>
    <scope>NUCLEOTIDE SEQUENCE [LARGE SCALE GENOMIC DNA]</scope>
    <source>
        <strain evidence="1 2">LR5S20</strain>
    </source>
</reference>
<comment type="caution">
    <text evidence="1">The sequence shown here is derived from an EMBL/GenBank/DDBJ whole genome shotgun (WGS) entry which is preliminary data.</text>
</comment>
<proteinExistence type="predicted"/>
<gene>
    <name evidence="1" type="ORF">QLQ83_03565</name>
</gene>
<name>A0ABT6UWY1_9GAMM</name>
<evidence type="ECO:0000313" key="2">
    <source>
        <dbReference type="Proteomes" id="UP001225957"/>
    </source>
</evidence>
<keyword evidence="2" id="KW-1185">Reference proteome</keyword>
<protein>
    <submittedName>
        <fullName evidence="1">Uncharacterized protein</fullName>
    </submittedName>
</protein>
<accession>A0ABT6UWY1</accession>
<dbReference type="RefSeq" id="WP_282734188.1">
    <property type="nucleotide sequence ID" value="NZ_JASCQP010000011.1"/>
</dbReference>
<dbReference type="EMBL" id="JASCQP010000011">
    <property type="protein sequence ID" value="MDI5890171.1"/>
    <property type="molecule type" value="Genomic_DNA"/>
</dbReference>
<sequence>MIMTHRVKPASHVARNGSEAFAVCGYWSGYWFIPGVPVAMS</sequence>
<evidence type="ECO:0000313" key="1">
    <source>
        <dbReference type="EMBL" id="MDI5890171.1"/>
    </source>
</evidence>
<organism evidence="1 2">
    <name type="scientific">Halomonas rhizosphaerae</name>
    <dbReference type="NCBI Taxonomy" id="3043296"/>
    <lineage>
        <taxon>Bacteria</taxon>
        <taxon>Pseudomonadati</taxon>
        <taxon>Pseudomonadota</taxon>
        <taxon>Gammaproteobacteria</taxon>
        <taxon>Oceanospirillales</taxon>
        <taxon>Halomonadaceae</taxon>
        <taxon>Halomonas</taxon>
    </lineage>
</organism>
<dbReference type="Proteomes" id="UP001225957">
    <property type="component" value="Unassembled WGS sequence"/>
</dbReference>